<name>A0A562S5Z5_9BACT</name>
<feature type="transmembrane region" description="Helical" evidence="2">
    <location>
        <begin position="196"/>
        <end position="222"/>
    </location>
</feature>
<dbReference type="RefSeq" id="WP_186442870.1">
    <property type="nucleotide sequence ID" value="NZ_VLLC01000002.1"/>
</dbReference>
<evidence type="ECO:0000313" key="3">
    <source>
        <dbReference type="EMBL" id="TWI76735.1"/>
    </source>
</evidence>
<feature type="transmembrane region" description="Helical" evidence="2">
    <location>
        <begin position="377"/>
        <end position="404"/>
    </location>
</feature>
<evidence type="ECO:0000313" key="4">
    <source>
        <dbReference type="Proteomes" id="UP000318307"/>
    </source>
</evidence>
<dbReference type="EMBL" id="VLLC01000002">
    <property type="protein sequence ID" value="TWI76735.1"/>
    <property type="molecule type" value="Genomic_DNA"/>
</dbReference>
<dbReference type="Proteomes" id="UP000318307">
    <property type="component" value="Unassembled WGS sequence"/>
</dbReference>
<proteinExistence type="predicted"/>
<keyword evidence="4" id="KW-1185">Reference proteome</keyword>
<dbReference type="Pfam" id="PF03929">
    <property type="entry name" value="PepSY_TM"/>
    <property type="match status" value="1"/>
</dbReference>
<comment type="caution">
    <text evidence="3">The sequence shown here is derived from an EMBL/GenBank/DDBJ whole genome shotgun (WGS) entry which is preliminary data.</text>
</comment>
<keyword evidence="2" id="KW-0812">Transmembrane</keyword>
<dbReference type="PANTHER" id="PTHR34219:SF3">
    <property type="entry name" value="BLL7967 PROTEIN"/>
    <property type="match status" value="1"/>
</dbReference>
<feature type="transmembrane region" description="Helical" evidence="2">
    <location>
        <begin position="154"/>
        <end position="175"/>
    </location>
</feature>
<evidence type="ECO:0000256" key="2">
    <source>
        <dbReference type="SAM" id="Phobius"/>
    </source>
</evidence>
<organism evidence="3 4">
    <name type="scientific">Desulfobotulus alkaliphilus</name>
    <dbReference type="NCBI Taxonomy" id="622671"/>
    <lineage>
        <taxon>Bacteria</taxon>
        <taxon>Pseudomonadati</taxon>
        <taxon>Thermodesulfobacteriota</taxon>
        <taxon>Desulfobacteria</taxon>
        <taxon>Desulfobacterales</taxon>
        <taxon>Desulfobacteraceae</taxon>
        <taxon>Desulfobotulus</taxon>
    </lineage>
</organism>
<feature type="transmembrane region" description="Helical" evidence="2">
    <location>
        <begin position="12"/>
        <end position="38"/>
    </location>
</feature>
<evidence type="ECO:0000256" key="1">
    <source>
        <dbReference type="SAM" id="MobiDB-lite"/>
    </source>
</evidence>
<accession>A0A562S5Z5</accession>
<feature type="region of interest" description="Disordered" evidence="1">
    <location>
        <begin position="245"/>
        <end position="284"/>
    </location>
</feature>
<feature type="compositionally biased region" description="Basic and acidic residues" evidence="1">
    <location>
        <begin position="259"/>
        <end position="270"/>
    </location>
</feature>
<dbReference type="AlphaFoldDB" id="A0A562S5Z5"/>
<dbReference type="InterPro" id="IPR005625">
    <property type="entry name" value="PepSY-ass_TM"/>
</dbReference>
<protein>
    <submittedName>
        <fullName evidence="3">Sulfite reductase (NADPH) flavoprotein alpha-component</fullName>
    </submittedName>
</protein>
<dbReference type="PANTHER" id="PTHR34219">
    <property type="entry name" value="IRON-REGULATED INNER MEMBRANE PROTEIN-RELATED"/>
    <property type="match status" value="1"/>
</dbReference>
<sequence>MGLKKTLRKFTFQLHWFFGITAGVILMIIGVTGGLLSFEREILRLINPGVMRVSPVAGMEKLSPEAQFEKIQQRLPDRRINALTFHADPGSTHQVTLSSADPAMRRGETLFVDPYTGAFPGEVRGEGFFRTVKHLHRWLLTNELFGDRNIGKQIVGASTVLLIVLCLSGLYLRWPRKVFSLKRWLTFRVKQKGRKFLWNSHAVLGTWALLFFLLASFTGLYWSYDWYRGMLHRVSGVPMPVRMAPAPAPAENTQAMAGAERRRGEGRGERSGSPGEGSGGAREMQEVMPEKGLNELWALFLQESGGDYSLAMFRFPQNPGQALMVMYQDAKPAHERAFNRLEIHPVTGAVVNHDRYRDRPLNVRLMSSMLPLHSGSYFGLFGKVLMFLASVGMPFFSITGWMLYLDRRKRRKRKEEPAEAFGIQTPETHHG</sequence>
<keyword evidence="2" id="KW-0472">Membrane</keyword>
<reference evidence="3 4" key="1">
    <citation type="submission" date="2019-07" db="EMBL/GenBank/DDBJ databases">
        <title>Genome sequencing of 100 strains of the haloalkaliphilic chemolithoautotrophic sulfur-oxidizing bacterium Thioalkalivibrio.</title>
        <authorList>
            <person name="Muyzer G."/>
        </authorList>
    </citation>
    <scope>NUCLEOTIDE SEQUENCE [LARGE SCALE GENOMIC DNA]</scope>
    <source>
        <strain evidence="3 4">ASO4-4</strain>
    </source>
</reference>
<gene>
    <name evidence="3" type="ORF">LZ24_00356</name>
</gene>
<keyword evidence="2" id="KW-1133">Transmembrane helix</keyword>